<keyword evidence="4 7" id="KW-0732">Signal</keyword>
<evidence type="ECO:0000256" key="1">
    <source>
        <dbReference type="ARBA" id="ARBA00001935"/>
    </source>
</evidence>
<organism evidence="9">
    <name type="scientific">Eiseniibacteriota bacterium</name>
    <dbReference type="NCBI Taxonomy" id="2212470"/>
    <lineage>
        <taxon>Bacteria</taxon>
        <taxon>Candidatus Eiseniibacteriota</taxon>
    </lineage>
</organism>
<dbReference type="Pfam" id="PF13620">
    <property type="entry name" value="CarboxypepD_reg"/>
    <property type="match status" value="1"/>
</dbReference>
<evidence type="ECO:0000256" key="5">
    <source>
        <dbReference type="ARBA" id="ARBA00022801"/>
    </source>
</evidence>
<dbReference type="SUPFAM" id="SSF49478">
    <property type="entry name" value="Cna protein B-type domain"/>
    <property type="match status" value="1"/>
</dbReference>
<dbReference type="GO" id="GO:0006508">
    <property type="term" value="P:proteolysis"/>
    <property type="evidence" value="ECO:0007669"/>
    <property type="project" value="UniProtKB-KW"/>
</dbReference>
<dbReference type="PROSITE" id="PS51318">
    <property type="entry name" value="TAT"/>
    <property type="match status" value="1"/>
</dbReference>
<proteinExistence type="predicted"/>
<comment type="caution">
    <text evidence="9">The sequence shown here is derived from an EMBL/GenBank/DDBJ whole genome shotgun (WGS) entry which is preliminary data.</text>
</comment>
<dbReference type="InterPro" id="IPR032812">
    <property type="entry name" value="SbsA_Ig"/>
</dbReference>
<dbReference type="InterPro" id="IPR006026">
    <property type="entry name" value="Peptidase_Metallo"/>
</dbReference>
<dbReference type="InterPro" id="IPR006311">
    <property type="entry name" value="TAT_signal"/>
</dbReference>
<keyword evidence="6" id="KW-0862">Zinc</keyword>
<dbReference type="GO" id="GO:0008270">
    <property type="term" value="F:zinc ion binding"/>
    <property type="evidence" value="ECO:0007669"/>
    <property type="project" value="InterPro"/>
</dbReference>
<dbReference type="InterPro" id="IPR002909">
    <property type="entry name" value="IPT_dom"/>
</dbReference>
<keyword evidence="9" id="KW-0482">Metalloprotease</keyword>
<evidence type="ECO:0000256" key="7">
    <source>
        <dbReference type="SAM" id="SignalP"/>
    </source>
</evidence>
<evidence type="ECO:0000256" key="2">
    <source>
        <dbReference type="ARBA" id="ARBA00022670"/>
    </source>
</evidence>
<dbReference type="Pfam" id="PF00413">
    <property type="entry name" value="Peptidase_M10"/>
    <property type="match status" value="1"/>
</dbReference>
<dbReference type="Gene3D" id="2.60.40.1120">
    <property type="entry name" value="Carboxypeptidase-like, regulatory domain"/>
    <property type="match status" value="1"/>
</dbReference>
<dbReference type="PRINTS" id="PR00138">
    <property type="entry name" value="MATRIXIN"/>
</dbReference>
<dbReference type="Gene3D" id="2.120.10.30">
    <property type="entry name" value="TolB, C-terminal domain"/>
    <property type="match status" value="1"/>
</dbReference>
<dbReference type="InterPro" id="IPR014756">
    <property type="entry name" value="Ig_E-set"/>
</dbReference>
<dbReference type="InterPro" id="IPR013783">
    <property type="entry name" value="Ig-like_fold"/>
</dbReference>
<dbReference type="Gene3D" id="3.40.390.10">
    <property type="entry name" value="Collagenase (Catalytic Domain)"/>
    <property type="match status" value="1"/>
</dbReference>
<evidence type="ECO:0000256" key="3">
    <source>
        <dbReference type="ARBA" id="ARBA00022723"/>
    </source>
</evidence>
<dbReference type="InterPro" id="IPR021190">
    <property type="entry name" value="Pept_M10A"/>
</dbReference>
<dbReference type="Gene3D" id="2.60.40.3710">
    <property type="match status" value="2"/>
</dbReference>
<dbReference type="Pfam" id="PF16819">
    <property type="entry name" value="DUF5074"/>
    <property type="match status" value="1"/>
</dbReference>
<dbReference type="InterPro" id="IPR051200">
    <property type="entry name" value="Host-pathogen_enzymatic-act"/>
</dbReference>
<dbReference type="InterPro" id="IPR025965">
    <property type="entry name" value="FlgD/Vpr_Ig-like"/>
</dbReference>
<evidence type="ECO:0000256" key="4">
    <source>
        <dbReference type="ARBA" id="ARBA00022729"/>
    </source>
</evidence>
<dbReference type="InterPro" id="IPR011048">
    <property type="entry name" value="Haem_d1_sf"/>
</dbReference>
<reference evidence="9" key="1">
    <citation type="journal article" date="2020" name="mSystems">
        <title>Genome- and Community-Level Interaction Insights into Carbon Utilization and Element Cycling Functions of Hydrothermarchaeota in Hydrothermal Sediment.</title>
        <authorList>
            <person name="Zhou Z."/>
            <person name="Liu Y."/>
            <person name="Xu W."/>
            <person name="Pan J."/>
            <person name="Luo Z.H."/>
            <person name="Li M."/>
        </authorList>
    </citation>
    <scope>NUCLEOTIDE SEQUENCE [LARGE SCALE GENOMIC DNA]</scope>
    <source>
        <strain evidence="9">SpSt-381</strain>
    </source>
</reference>
<dbReference type="SMART" id="SM00235">
    <property type="entry name" value="ZnMc"/>
    <property type="match status" value="1"/>
</dbReference>
<dbReference type="SUPFAM" id="SSF51004">
    <property type="entry name" value="C-terminal (heme d1) domain of cytochrome cd1-nitrite reductase"/>
    <property type="match status" value="1"/>
</dbReference>
<dbReference type="PANTHER" id="PTHR47197">
    <property type="entry name" value="PROTEIN NIRF"/>
    <property type="match status" value="1"/>
</dbReference>
<dbReference type="InterPro" id="IPR024079">
    <property type="entry name" value="MetalloPept_cat_dom_sf"/>
</dbReference>
<dbReference type="SUPFAM" id="SSF50974">
    <property type="entry name" value="Nitrous oxide reductase, N-terminal domain"/>
    <property type="match status" value="1"/>
</dbReference>
<keyword evidence="3" id="KW-0479">Metal-binding</keyword>
<name>A0A832IBH5_UNCEI</name>
<dbReference type="PANTHER" id="PTHR47197:SF3">
    <property type="entry name" value="DIHYDRO-HEME D1 DEHYDROGENASE"/>
    <property type="match status" value="1"/>
</dbReference>
<feature type="signal peptide" evidence="7">
    <location>
        <begin position="1"/>
        <end position="28"/>
    </location>
</feature>
<dbReference type="InterPro" id="IPR011042">
    <property type="entry name" value="6-blade_b-propeller_TolB-like"/>
</dbReference>
<comment type="cofactor">
    <cofactor evidence="1">
        <name>Cu cation</name>
        <dbReference type="ChEBI" id="CHEBI:23378"/>
    </cofactor>
</comment>
<dbReference type="SUPFAM" id="SSF63829">
    <property type="entry name" value="Calcium-dependent phosphotriesterase"/>
    <property type="match status" value="1"/>
</dbReference>
<dbReference type="Pfam" id="PF13205">
    <property type="entry name" value="Big_5"/>
    <property type="match status" value="2"/>
</dbReference>
<feature type="domain" description="Peptidase metallopeptidase" evidence="8">
    <location>
        <begin position="880"/>
        <end position="1061"/>
    </location>
</feature>
<gene>
    <name evidence="9" type="ORF">ENR23_11175</name>
</gene>
<dbReference type="GO" id="GO:0031012">
    <property type="term" value="C:extracellular matrix"/>
    <property type="evidence" value="ECO:0007669"/>
    <property type="project" value="InterPro"/>
</dbReference>
<feature type="chain" id="PRO_5033023086" evidence="7">
    <location>
        <begin position="29"/>
        <end position="3090"/>
    </location>
</feature>
<dbReference type="InterPro" id="IPR011045">
    <property type="entry name" value="N2O_reductase_N"/>
</dbReference>
<dbReference type="InterPro" id="IPR001818">
    <property type="entry name" value="Pept_M10_metallopeptidase"/>
</dbReference>
<dbReference type="Pfam" id="PF01833">
    <property type="entry name" value="TIG"/>
    <property type="match status" value="1"/>
</dbReference>
<dbReference type="Gene3D" id="2.60.40.10">
    <property type="entry name" value="Immunoglobulins"/>
    <property type="match status" value="2"/>
</dbReference>
<dbReference type="EMBL" id="DSQF01000022">
    <property type="protein sequence ID" value="HGZ43962.1"/>
    <property type="molecule type" value="Genomic_DNA"/>
</dbReference>
<evidence type="ECO:0000256" key="6">
    <source>
        <dbReference type="ARBA" id="ARBA00022833"/>
    </source>
</evidence>
<protein>
    <submittedName>
        <fullName evidence="9">Matrixin family metalloprotease</fullName>
    </submittedName>
</protein>
<dbReference type="Pfam" id="PF13860">
    <property type="entry name" value="FlgD_ig"/>
    <property type="match status" value="1"/>
</dbReference>
<dbReference type="SUPFAM" id="SSF55486">
    <property type="entry name" value="Metalloproteases ('zincins'), catalytic domain"/>
    <property type="match status" value="1"/>
</dbReference>
<dbReference type="InterPro" id="IPR031815">
    <property type="entry name" value="DUF5074"/>
</dbReference>
<keyword evidence="2 9" id="KW-0645">Protease</keyword>
<keyword evidence="5" id="KW-0378">Hydrolase</keyword>
<sequence length="3090" mass="318069">MRTLPSLRRAVLATALVAAFAAPPPAAAGTPAPAPVLKPVLAARLTDAAALPTLESLVARRPGALASTGVAQSDTFPVLSHAFQTPAGACAPRGWQGLDLTGVIFQQVQGALLTQRPLLGGVRGTLGPRALPAPHDAFALETPYALAVLPSGLVVFADALAAGGSNAFVWNPATDSVSAFPTPFVPSTPGSPAAPDPLTGGFFIHDSQGGDLYLYPPGGGAPTDLSPQPGGSLGDTTIDAADLRGASQIQTDAAGNVYMLFRLQNRVAVLRRSDLRVFTVAGVVNTAGFGGDGGPARAALLSSPSGIAVEADGSALYIADGGNARMRKVTNPLLETSTIETLGGMALNDEGQPYLLARSGAHLYYTAFEAVFRVPVAGGDAVRVAGTDELYTTGDGTAGAAQHLGSMSAIAPDGAGGVLVADMQRNLILRLAADGKVSLGVGAPRAVTMGARALRIGADMTTHPEIVRDWVQPEGYGNNWSQRLVTAPLAIAPDLAFECDVTLDLGSFTDGPSFAFDNQFFQIQVEGPFGWTPLILSIFDSRTGEWVAQEGLDARGTFKVRAALNENGNSGIVGGLASARFRIIVQTNQTTSPEDGFIISAGQPAPRAAALIDNIRVTAGAADVLPFEDFEDGVLDGWTSEAFNAANTPPGVRQFHSREGPVPHSQVELRSNFDFSNTSCVWQFTSPVGYLENGVYARITSPWVPLSAPDSSTLLVFSGKFANFCQARVVTVWALGKNAGDDRPRFAAPSFFAFINAEVNDPGLGTPVLVTDAQAPYVANRVVRYPQDFQLPQLSQPCDSIRFFFQVEDRYTQFAEDQGQLVGNRDSKLPYLDDVRILQLGVDRDYDGVADAFDACPDSSAALEDADGDGCVDATASMRHVEFWPAGEPIRFRLSQNALPGVTDGSDVAALEAAFQEWLSVNGADIPLLREPDTAQQVASPLDGVNLVTLEDVTFPFSPAVLAVTTTLEVLRPTAYDDRIVRPGQIVDKDILFNPGASFATATTPGSYDLQSVATHEIGHMLGLDHSGDDRATMYWVQLPGVEAASLSSDDEAAIASAYPAPALFTGWGAIAGRVTRDTTGAPVAGALVSAVRLDAGGQPLAPVVSDFTREDGSYVLRRLGAGTYALRVQTLDGSILDGLRPENVNNRLALVAGRPFEAEWWTPGDDARDDPTLLAPVAVSLGVTTTGIDVVTGLDTVGVAVVSVNPADLTTGVGIDISLQVDFSEPVEVGSLTAAFQLTPRGAANRLAGSGLLADGGRRFVFTPSEPLAFSTDYDLRITTALTDLNGVPIAAEFASSFRTQDQPPVAITDIQPRQVVPGATITVTGVGFDPAPGARNIVVFRNQTTGGVDSASAGFVTPSSLVATVPATQVPGIDSVVVVVNDLLNVSNTFAITVLPPAPIPAPVASGAPVSTGWLVSDVALSSDASMAYVAGDGGAATINLSAPAGGPVRSAVQRTSTPASAVGLTPDGRFAFFAHPADSAVSVMDADPASGTFGAEVARMRSVGRPFGLAVAVDGRTVWATDELSPVLHEFDLNPASPAFRSQRRRVDVPFGPLGRGLAADPRGDRLHIATTSGAHVYDLKDGVFGFTVPPGGAVTTGAAIAVTPDGGTVLQPLVPGRVGAPSGFVTTGGEARGLAVSPRGQAAYVANGPLNLLQVVGLDPNQPGYFTVAGVIGTGSGPTSVAVNAGGDFLAVGNRAGRSVSFYGLSLGETPPLVRISPDVAVAGSLVAAQGDASSAFDAGAEVDLGYARAPATAAASSGVGFEVPPTAARATLAAVETSTGERTLGLPFTIVEPVGAFAPRALFTLQLVDTSCAGSPNVVGWMRQLRVSPDGRTLAVLRFNQNCDSYVDLYAMDRDGARPFGALVGRHIVAGSSGSPVFDVSWVPATGRLWVGQAPIGVRDIDVNPASGTFGQTVAVLGPLGSSSGVLGDPLSRGGYIANTTGGGGGLHVLNPDGTQAALLDSVGGRIVATRDGRLLVSADDGVVRFVDLATRTQVARTGDYGVRFLWVEITPDGRRAAAIADDGRLAVWNLDPGAGAIGQQLYFGVVGLGPSTVDLTTAAAPGGDPSSLVAVRFRHPRLYRINLATVPPAVDSVAIGFEPSALAVTPDGRTLFVSSFSPDVFFNNLERVHVFTLSEGTALSMVSGPGQSAFPGQALPLPVRARVTGAGGRPEAGALVRFALDGVAQGSMDGGPALERTIPTDINGEAQVVWRMPGSGGAGPVYMTVSALGIANASTTVAATVAQNDADILPAVVALSPASGATGINAGSPVAVRFNQRMTPGVVDHITLTANGQPVAGTFSVQEQGRFIVFRPAAPLPFLASCELAVAPGATDLDGQTDAAGGRSAFTVEAQPVVTIMSLAPPAGPPGTAVVIDGAGFAPVTGDNGVVFNGVAAPVTAATITSLTANVPLAATSGPVTVTVAGQTSPGVSFIVLDPNATVGGVVGALPASGGIRDMAITPDGARAYVSNPSLNTVTALDLDAAQTITSVTVGLQPQSVAILAAPQRAYVANTGNNSVSVIDVDPASPDYHRVVKSIPVGPAPVDVVVSNVGPRVYVVNSGDGTISVVDGREDNATFDQVLTTINAGTGAQGVALSTDGTLAYVATAAGVVVIDLRTEAVLTTINIGTSAQSVAISTDGTLVFALGANGDLFVIDVSPGPNQNTVLTTINAGTGAQSVSLSTDGTLAYVTDGEGNQVLVFEIGKGSGANASARVPGPQVSLTLVDAFPAGEAPAGIAPDPLGRIRTYVVNSGSGTITVIGTPDALPLVEVAFDFNPNTLNVRSMGRWVTGYIEPPAPFAPEDVDVASLRLNGTVAVDPAAPVTVADHDADGVPDLAVKFPRLAVQLALPTGDRVETRLTGTIGTRNLVGVDSIRVRRGQVQSPAPNEVLAPGQPHVVRWTTPPSVNVEWVAVLHSFDHGATWTLDAEREPNDGEYAWPVPNRGADSVRVLVVLVESETVPEELRTPESKDDDVVAVLAVSPYFAIAGVTDVRPAPAELSFAVGRNPAREAAAMRFGLPRAAHVALEVFDLQGRRVRTLARGPREAGWHEATWRGEDESGARAGSGVFFVRFRAEGREFTRRLIWLR</sequence>
<dbReference type="SUPFAM" id="SSF75011">
    <property type="entry name" value="3-carboxy-cis,cis-mucoante lactonizing enzyme"/>
    <property type="match status" value="1"/>
</dbReference>
<evidence type="ECO:0000259" key="8">
    <source>
        <dbReference type="SMART" id="SM00235"/>
    </source>
</evidence>
<accession>A0A832IBH5</accession>
<dbReference type="InterPro" id="IPR015943">
    <property type="entry name" value="WD40/YVTN_repeat-like_dom_sf"/>
</dbReference>
<dbReference type="Gene3D" id="2.60.40.4070">
    <property type="match status" value="1"/>
</dbReference>
<dbReference type="Gene3D" id="2.130.10.10">
    <property type="entry name" value="YVTN repeat-like/Quinoprotein amine dehydrogenase"/>
    <property type="match status" value="5"/>
</dbReference>
<dbReference type="GO" id="GO:0004222">
    <property type="term" value="F:metalloendopeptidase activity"/>
    <property type="evidence" value="ECO:0007669"/>
    <property type="project" value="InterPro"/>
</dbReference>
<evidence type="ECO:0000313" key="9">
    <source>
        <dbReference type="EMBL" id="HGZ43962.1"/>
    </source>
</evidence>
<dbReference type="SUPFAM" id="SSF81296">
    <property type="entry name" value="E set domains"/>
    <property type="match status" value="2"/>
</dbReference>